<sequence length="543" mass="63630">MRGNLLYVFFVLSILFVNAQEIDSVFVTLKREVDVLKDTKSKITALIDAGDQFIDKDDVKAEYFYDKAYNFLLEESNLEKAHVLLQMGRIYRTKGDYGKSLNLLLESKMIYENQNEERKYAEVLVDIGILYRYLRKPEKAITIFNESINLATSFNDSNTIGRSYNMLGGVYRVLQKYDSSKYSYNKAQSIFKDLKDSIKLNEIQSNMAMLYGRQKRYDKALEIHLKCLEFLKKLKDQNNIATGYSNISFEYRMLKDYDKALKYADSCLQLSKEFGFKQHITSAYRSKSRIYKDLGMYKDAFVNHTFYKRYSDSTFTVNKEKIIKGIELRNELEKEKLELQRINDRKELMANLYAALSIVIFSFSVITALLISRNYKERAKRAKDKLEKEKLKKEILAQKVKSSETELKNLIADNSMRLEFIKRLTQQIKDDKDSAEDKNVKRYANGLLLKLQQQIITENKLSSLQDKISEVNKNFDQNISNKYPSLTKTEREICSLLRLNLSIKEIASIRNSTTDSVKAIRYRIRKKMEIPKSQELENYIQTL</sequence>
<dbReference type="Gene3D" id="1.25.40.10">
    <property type="entry name" value="Tetratricopeptide repeat domain"/>
    <property type="match status" value="2"/>
</dbReference>
<evidence type="ECO:0000256" key="1">
    <source>
        <dbReference type="ARBA" id="ARBA00004496"/>
    </source>
</evidence>
<reference evidence="10 11" key="1">
    <citation type="submission" date="2019-03" db="EMBL/GenBank/DDBJ databases">
        <title>Genomic Encyclopedia of Type Strains, Phase IV (KMG-IV): sequencing the most valuable type-strain genomes for metagenomic binning, comparative biology and taxonomic classification.</title>
        <authorList>
            <person name="Goeker M."/>
        </authorList>
    </citation>
    <scope>NUCLEOTIDE SEQUENCE [LARGE SCALE GENOMIC DNA]</scope>
    <source>
        <strain evidence="10 11">DSM 14836</strain>
    </source>
</reference>
<dbReference type="PANTHER" id="PTHR46630:SF1">
    <property type="entry name" value="TETRATRICOPEPTIDE REPEAT PROTEIN 29"/>
    <property type="match status" value="1"/>
</dbReference>
<keyword evidence="2" id="KW-0963">Cytoplasm</keyword>
<dbReference type="EMBL" id="SLXM01000001">
    <property type="protein sequence ID" value="TCP28356.1"/>
    <property type="molecule type" value="Genomic_DNA"/>
</dbReference>
<evidence type="ECO:0000313" key="11">
    <source>
        <dbReference type="Proteomes" id="UP000294564"/>
    </source>
</evidence>
<evidence type="ECO:0000256" key="2">
    <source>
        <dbReference type="ARBA" id="ARBA00022490"/>
    </source>
</evidence>
<dbReference type="PANTHER" id="PTHR46630">
    <property type="entry name" value="TETRATRICOPEPTIDE REPEAT PROTEIN 29"/>
    <property type="match status" value="1"/>
</dbReference>
<comment type="caution">
    <text evidence="10">The sequence shown here is derived from an EMBL/GenBank/DDBJ whole genome shotgun (WGS) entry which is preliminary data.</text>
</comment>
<comment type="similarity">
    <text evidence="5">Belongs to the Rap family.</text>
</comment>
<feature type="coiled-coil region" evidence="7">
    <location>
        <begin position="325"/>
        <end position="438"/>
    </location>
</feature>
<dbReference type="SMART" id="SM00421">
    <property type="entry name" value="HTH_LUXR"/>
    <property type="match status" value="1"/>
</dbReference>
<keyword evidence="4 6" id="KW-0802">TPR repeat</keyword>
<evidence type="ECO:0000256" key="5">
    <source>
        <dbReference type="ARBA" id="ARBA00038253"/>
    </source>
</evidence>
<dbReference type="InterPro" id="IPR036388">
    <property type="entry name" value="WH-like_DNA-bd_sf"/>
</dbReference>
<evidence type="ECO:0000256" key="7">
    <source>
        <dbReference type="SAM" id="Coils"/>
    </source>
</evidence>
<dbReference type="InterPro" id="IPR000792">
    <property type="entry name" value="Tscrpt_reg_LuxR_C"/>
</dbReference>
<organism evidence="10 11">
    <name type="scientific">Tenacibaculum skagerrakense</name>
    <dbReference type="NCBI Taxonomy" id="186571"/>
    <lineage>
        <taxon>Bacteria</taxon>
        <taxon>Pseudomonadati</taxon>
        <taxon>Bacteroidota</taxon>
        <taxon>Flavobacteriia</taxon>
        <taxon>Flavobacteriales</taxon>
        <taxon>Flavobacteriaceae</taxon>
        <taxon>Tenacibaculum</taxon>
    </lineage>
</organism>
<feature type="domain" description="HTH luxR-type" evidence="9">
    <location>
        <begin position="483"/>
        <end position="540"/>
    </location>
</feature>
<keyword evidence="8" id="KW-1133">Transmembrane helix</keyword>
<dbReference type="InterPro" id="IPR011990">
    <property type="entry name" value="TPR-like_helical_dom_sf"/>
</dbReference>
<dbReference type="InterPro" id="IPR016032">
    <property type="entry name" value="Sig_transdc_resp-reg_C-effctor"/>
</dbReference>
<keyword evidence="3" id="KW-0677">Repeat</keyword>
<feature type="repeat" description="TPR" evidence="6">
    <location>
        <begin position="121"/>
        <end position="154"/>
    </location>
</feature>
<evidence type="ECO:0000313" key="10">
    <source>
        <dbReference type="EMBL" id="TCP28356.1"/>
    </source>
</evidence>
<feature type="transmembrane region" description="Helical" evidence="8">
    <location>
        <begin position="352"/>
        <end position="371"/>
    </location>
</feature>
<dbReference type="InterPro" id="IPR051476">
    <property type="entry name" value="Bac_ResReg_Asp_Phosphatase"/>
</dbReference>
<dbReference type="OrthoDB" id="1184030at2"/>
<dbReference type="SUPFAM" id="SSF48452">
    <property type="entry name" value="TPR-like"/>
    <property type="match status" value="2"/>
</dbReference>
<keyword evidence="8" id="KW-0812">Transmembrane</keyword>
<protein>
    <submittedName>
        <fullName evidence="10">Tetratricopeptide repeat protein</fullName>
    </submittedName>
</protein>
<dbReference type="GO" id="GO:0005737">
    <property type="term" value="C:cytoplasm"/>
    <property type="evidence" value="ECO:0007669"/>
    <property type="project" value="UniProtKB-SubCell"/>
</dbReference>
<evidence type="ECO:0000256" key="4">
    <source>
        <dbReference type="ARBA" id="ARBA00022803"/>
    </source>
</evidence>
<evidence type="ECO:0000256" key="6">
    <source>
        <dbReference type="PROSITE-ProRule" id="PRU00339"/>
    </source>
</evidence>
<keyword evidence="8" id="KW-0472">Membrane</keyword>
<accession>A0A4V2SMR5</accession>
<keyword evidence="7" id="KW-0175">Coiled coil</keyword>
<dbReference type="SUPFAM" id="SSF46894">
    <property type="entry name" value="C-terminal effector domain of the bipartite response regulators"/>
    <property type="match status" value="1"/>
</dbReference>
<dbReference type="Proteomes" id="UP000294564">
    <property type="component" value="Unassembled WGS sequence"/>
</dbReference>
<dbReference type="AlphaFoldDB" id="A0A4V2SMR5"/>
<name>A0A4V2SMR5_9FLAO</name>
<dbReference type="Gene3D" id="1.10.10.10">
    <property type="entry name" value="Winged helix-like DNA-binding domain superfamily/Winged helix DNA-binding domain"/>
    <property type="match status" value="1"/>
</dbReference>
<gene>
    <name evidence="10" type="ORF">EV195_101532</name>
</gene>
<evidence type="ECO:0000259" key="9">
    <source>
        <dbReference type="SMART" id="SM00421"/>
    </source>
</evidence>
<dbReference type="SMART" id="SM00028">
    <property type="entry name" value="TPR"/>
    <property type="match status" value="5"/>
</dbReference>
<comment type="subcellular location">
    <subcellularLocation>
        <location evidence="1">Cytoplasm</location>
    </subcellularLocation>
</comment>
<dbReference type="PROSITE" id="PS50005">
    <property type="entry name" value="TPR"/>
    <property type="match status" value="1"/>
</dbReference>
<proteinExistence type="inferred from homology"/>
<dbReference type="GO" id="GO:0003677">
    <property type="term" value="F:DNA binding"/>
    <property type="evidence" value="ECO:0007669"/>
    <property type="project" value="InterPro"/>
</dbReference>
<evidence type="ECO:0000256" key="3">
    <source>
        <dbReference type="ARBA" id="ARBA00022737"/>
    </source>
</evidence>
<dbReference type="RefSeq" id="WP_132792471.1">
    <property type="nucleotide sequence ID" value="NZ_SLXM01000001.1"/>
</dbReference>
<evidence type="ECO:0000256" key="8">
    <source>
        <dbReference type="SAM" id="Phobius"/>
    </source>
</evidence>
<dbReference type="GO" id="GO:0006355">
    <property type="term" value="P:regulation of DNA-templated transcription"/>
    <property type="evidence" value="ECO:0007669"/>
    <property type="project" value="InterPro"/>
</dbReference>
<dbReference type="Pfam" id="PF13424">
    <property type="entry name" value="TPR_12"/>
    <property type="match status" value="2"/>
</dbReference>
<dbReference type="InterPro" id="IPR019734">
    <property type="entry name" value="TPR_rpt"/>
</dbReference>
<keyword evidence="11" id="KW-1185">Reference proteome</keyword>